<comment type="similarity">
    <text evidence="1">Belongs to the ATP-dependent AMP-binding enzyme family.</text>
</comment>
<dbReference type="PROSITE" id="PS00455">
    <property type="entry name" value="AMP_BINDING"/>
    <property type="match status" value="1"/>
</dbReference>
<dbReference type="Pfam" id="PF00501">
    <property type="entry name" value="AMP-binding"/>
    <property type="match status" value="1"/>
</dbReference>
<evidence type="ECO:0000256" key="1">
    <source>
        <dbReference type="ARBA" id="ARBA00006432"/>
    </source>
</evidence>
<dbReference type="InterPro" id="IPR042099">
    <property type="entry name" value="ANL_N_sf"/>
</dbReference>
<dbReference type="GO" id="GO:0031956">
    <property type="term" value="F:medium-chain fatty acid-CoA ligase activity"/>
    <property type="evidence" value="ECO:0007669"/>
    <property type="project" value="TreeGrafter"/>
</dbReference>
<keyword evidence="5" id="KW-1185">Reference proteome</keyword>
<gene>
    <name evidence="4" type="ORF">ET495_05280</name>
</gene>
<dbReference type="PANTHER" id="PTHR43201:SF8">
    <property type="entry name" value="ACYL-COA SYNTHETASE FAMILY MEMBER 3"/>
    <property type="match status" value="1"/>
</dbReference>
<sequence length="550" mass="58087">MDTPATVEVPDEPLTSALDRAAARHGDRVALDFLGATTTYGELDQHVDRAASALASLGVRPGDRVAISLPNCPSHVVAFWAVLRLGAVVVELNPTLGAQQAAHLVGDCGARVVIAWSAAAAALSGALDATDASVVPVDLTHDLPAAKRWALRLPVPALRRRRRALRGTPPTTTPWHRLLRDAGTGVPAVDAAPDDLALLIYTGGTTGEPKAVMLSHRNLVANCVQGQAWTGQSAAQSEVVYGVLPFFHAFGMMLCLAYATRIAATVVLLPKFDVGAVLAAQKRRPGTFLPAVPPMLARLTAAAQERGVDLTSFRIAISGSMALPLETARAWEAATGGLVIEGYGMTETSPVALGSPLDARRRPGALGVPFPSTRMRVVDPDDPEREVGPGERGELQVAGPQVFAGYWQRPQETAAVLLPGGWLRTGDVVVVDDDGFVTLVDRSKEVIVTGGYKVYPSQVEDRLRDMPQIEEVAVVGMPGGDLGERVVAAVVLARDVASLDLATVREWVGDTLARYAVPRSVVVMTELPRSAIGKVLRRAVRESLLAGPAV</sequence>
<dbReference type="PANTHER" id="PTHR43201">
    <property type="entry name" value="ACYL-COA SYNTHETASE"/>
    <property type="match status" value="1"/>
</dbReference>
<dbReference type="RefSeq" id="WP_129205896.1">
    <property type="nucleotide sequence ID" value="NZ_CP035495.1"/>
</dbReference>
<dbReference type="Gene3D" id="3.40.50.12780">
    <property type="entry name" value="N-terminal domain of ligase-like"/>
    <property type="match status" value="1"/>
</dbReference>
<dbReference type="Pfam" id="PF13193">
    <property type="entry name" value="AMP-binding_C"/>
    <property type="match status" value="1"/>
</dbReference>
<proteinExistence type="inferred from homology"/>
<reference evidence="4 5" key="1">
    <citation type="submission" date="2019-01" db="EMBL/GenBank/DDBJ databases">
        <title>Genome sequencing of strain 2JSPR-7.</title>
        <authorList>
            <person name="Heo J."/>
            <person name="Kim S.-J."/>
            <person name="Kim J.-S."/>
            <person name="Hong S.-B."/>
            <person name="Kwon S.-W."/>
        </authorList>
    </citation>
    <scope>NUCLEOTIDE SEQUENCE [LARGE SCALE GENOMIC DNA]</scope>
    <source>
        <strain evidence="4 5">2JSPR-7</strain>
    </source>
</reference>
<dbReference type="OrthoDB" id="9803968at2"/>
<organism evidence="4 5">
    <name type="scientific">Xylanimonas allomyrinae</name>
    <dbReference type="NCBI Taxonomy" id="2509459"/>
    <lineage>
        <taxon>Bacteria</taxon>
        <taxon>Bacillati</taxon>
        <taxon>Actinomycetota</taxon>
        <taxon>Actinomycetes</taxon>
        <taxon>Micrococcales</taxon>
        <taxon>Promicromonosporaceae</taxon>
        <taxon>Xylanimonas</taxon>
    </lineage>
</organism>
<accession>A0A4P6EPP2</accession>
<dbReference type="Gene3D" id="3.30.300.30">
    <property type="match status" value="1"/>
</dbReference>
<feature type="domain" description="AMP-dependent synthetase/ligase" evidence="2">
    <location>
        <begin position="18"/>
        <end position="407"/>
    </location>
</feature>
<dbReference type="Proteomes" id="UP000291758">
    <property type="component" value="Chromosome"/>
</dbReference>
<dbReference type="InterPro" id="IPR000873">
    <property type="entry name" value="AMP-dep_synth/lig_dom"/>
</dbReference>
<dbReference type="AlphaFoldDB" id="A0A4P6EPP2"/>
<keyword evidence="4" id="KW-0436">Ligase</keyword>
<protein>
    <submittedName>
        <fullName evidence="4">Long-chain fatty acid--CoA ligase</fullName>
        <ecNumber evidence="4">6.2.1.3</ecNumber>
    </submittedName>
</protein>
<dbReference type="KEGG" id="xyl:ET495_05280"/>
<dbReference type="InterPro" id="IPR045851">
    <property type="entry name" value="AMP-bd_C_sf"/>
</dbReference>
<name>A0A4P6EPP2_9MICO</name>
<dbReference type="EMBL" id="CP035495">
    <property type="protein sequence ID" value="QAY64754.1"/>
    <property type="molecule type" value="Genomic_DNA"/>
</dbReference>
<feature type="domain" description="AMP-binding enzyme C-terminal" evidence="3">
    <location>
        <begin position="459"/>
        <end position="534"/>
    </location>
</feature>
<evidence type="ECO:0000313" key="4">
    <source>
        <dbReference type="EMBL" id="QAY64754.1"/>
    </source>
</evidence>
<dbReference type="InterPro" id="IPR020845">
    <property type="entry name" value="AMP-binding_CS"/>
</dbReference>
<dbReference type="EC" id="6.2.1.3" evidence="4"/>
<dbReference type="GO" id="GO:0004467">
    <property type="term" value="F:long-chain fatty acid-CoA ligase activity"/>
    <property type="evidence" value="ECO:0007669"/>
    <property type="project" value="UniProtKB-EC"/>
</dbReference>
<evidence type="ECO:0000259" key="3">
    <source>
        <dbReference type="Pfam" id="PF13193"/>
    </source>
</evidence>
<dbReference type="InterPro" id="IPR025110">
    <property type="entry name" value="AMP-bd_C"/>
</dbReference>
<dbReference type="SUPFAM" id="SSF56801">
    <property type="entry name" value="Acetyl-CoA synthetase-like"/>
    <property type="match status" value="1"/>
</dbReference>
<evidence type="ECO:0000313" key="5">
    <source>
        <dbReference type="Proteomes" id="UP000291758"/>
    </source>
</evidence>
<evidence type="ECO:0000259" key="2">
    <source>
        <dbReference type="Pfam" id="PF00501"/>
    </source>
</evidence>